<dbReference type="AlphaFoldDB" id="A0AAD8J6Q6"/>
<dbReference type="SUPFAM" id="SSF50249">
    <property type="entry name" value="Nucleic acid-binding proteins"/>
    <property type="match status" value="5"/>
</dbReference>
<evidence type="ECO:0000259" key="3">
    <source>
        <dbReference type="Pfam" id="PF08646"/>
    </source>
</evidence>
<keyword evidence="5" id="KW-1185">Reference proteome</keyword>
<sequence>MELNKYESIKNLNSSTYNWQTRVRLQSFWKGINRQTQEYYGINMIFIDDSNSRIHGFASKKYFEDLFDKLVVGKIYCLSNFKVKKYVGDEIFRPVRNEHHIYFTTHTKFEKDENEGLQIDDYAFDLFYMGEVEKVADDNRFLIDMVGKVENLQEIIRTTKNNQETTRLKFDLSDGRFRVKVTFFDAFAIEMEEAFKKMDLTDIFVIISCAKVGRYEGAPNLTNYPATRVFINPNHYSLVELKEKWEKHPSLDISYTDEDIPNKILTVKQIRNLKNDFKDVTVKKLDEKAKWYYAQCIDCEIEIIRDKGIYRCTKCPRIFPYPEKRFRLCTICSDETGSMVVIIPDSEVNRFIDKTVVDIHSDCLKEEDEEKFPEILRAFLNQKYTMAVQITQDNLNKGSTVYEAKEIMESHDITDTFDPQDKIEMEIQDDSQFKAFQEDYMNNETPPTGNSSNTKKRERTNVQPVIFDVNEDVELKAFKNIKKEKNKFDTIASLRPGRYDYKIKVRVIKKWRGSTRTGEVFKGFNIILIDNMKNRIHAFIPGLCFEKLEEKITVGNVHSINNFTVQPYKPTDIYRCLRNDNQLIFSRDTEVEDLEDDGTTIPLIFFDFVDHSEIYSLSNQKTYLADVVGIIKTKDFRELRNQKQTKLTITDGSSNIKFAEMALNMSEIKKPELLTVDAITKLKKEYIDAQVFTQVFFKYVDDSGKWFYNTCTTCDHPTEFIEGIHVCKHCPRTVPHPEKRYTINVVAYDATGTMDIILADREVRTLVGKRARDIINEANSSTYHLQGMSDSNFKAT</sequence>
<evidence type="ECO:0000313" key="4">
    <source>
        <dbReference type="EMBL" id="KAK1398870.1"/>
    </source>
</evidence>
<name>A0AAD8J6Q6_9APIA</name>
<dbReference type="Pfam" id="PF02721">
    <property type="entry name" value="DUF223"/>
    <property type="match status" value="2"/>
</dbReference>
<comment type="caution">
    <text evidence="4">The sequence shown here is derived from an EMBL/GenBank/DDBJ whole genome shotgun (WGS) entry which is preliminary data.</text>
</comment>
<evidence type="ECO:0008006" key="6">
    <source>
        <dbReference type="Google" id="ProtNLM"/>
    </source>
</evidence>
<evidence type="ECO:0000313" key="5">
    <source>
        <dbReference type="Proteomes" id="UP001237642"/>
    </source>
</evidence>
<accession>A0AAD8J6Q6</accession>
<dbReference type="EMBL" id="JAUIZM010000002">
    <property type="protein sequence ID" value="KAK1398870.1"/>
    <property type="molecule type" value="Genomic_DNA"/>
</dbReference>
<feature type="compositionally biased region" description="Polar residues" evidence="1">
    <location>
        <begin position="440"/>
        <end position="453"/>
    </location>
</feature>
<dbReference type="Gene3D" id="2.40.50.140">
    <property type="entry name" value="Nucleic acid-binding proteins"/>
    <property type="match status" value="5"/>
</dbReference>
<dbReference type="InterPro" id="IPR003871">
    <property type="entry name" value="RFA1B/D_OB_1st"/>
</dbReference>
<gene>
    <name evidence="4" type="ORF">POM88_008733</name>
</gene>
<proteinExistence type="predicted"/>
<organism evidence="4 5">
    <name type="scientific">Heracleum sosnowskyi</name>
    <dbReference type="NCBI Taxonomy" id="360622"/>
    <lineage>
        <taxon>Eukaryota</taxon>
        <taxon>Viridiplantae</taxon>
        <taxon>Streptophyta</taxon>
        <taxon>Embryophyta</taxon>
        <taxon>Tracheophyta</taxon>
        <taxon>Spermatophyta</taxon>
        <taxon>Magnoliopsida</taxon>
        <taxon>eudicotyledons</taxon>
        <taxon>Gunneridae</taxon>
        <taxon>Pentapetalae</taxon>
        <taxon>asterids</taxon>
        <taxon>campanulids</taxon>
        <taxon>Apiales</taxon>
        <taxon>Apiaceae</taxon>
        <taxon>Apioideae</taxon>
        <taxon>apioid superclade</taxon>
        <taxon>Tordylieae</taxon>
        <taxon>Tordyliinae</taxon>
        <taxon>Heracleum</taxon>
    </lineage>
</organism>
<evidence type="ECO:0000256" key="1">
    <source>
        <dbReference type="SAM" id="MobiDB-lite"/>
    </source>
</evidence>
<reference evidence="4" key="1">
    <citation type="submission" date="2023-02" db="EMBL/GenBank/DDBJ databases">
        <title>Genome of toxic invasive species Heracleum sosnowskyi carries increased number of genes despite the absence of recent whole-genome duplications.</title>
        <authorList>
            <person name="Schelkunov M."/>
            <person name="Shtratnikova V."/>
            <person name="Makarenko M."/>
            <person name="Klepikova A."/>
            <person name="Omelchenko D."/>
            <person name="Novikova G."/>
            <person name="Obukhova E."/>
            <person name="Bogdanov V."/>
            <person name="Penin A."/>
            <person name="Logacheva M."/>
        </authorList>
    </citation>
    <scope>NUCLEOTIDE SEQUENCE</scope>
    <source>
        <strain evidence="4">Hsosn_3</strain>
        <tissue evidence="4">Leaf</tissue>
    </source>
</reference>
<protein>
    <recommendedName>
        <fullName evidence="6">Replication factor A C-terminal domain-containing protein</fullName>
    </recommendedName>
</protein>
<feature type="domain" description="Replication protein A 70 kDa DNA-binding subunit B/D first OB fold" evidence="2">
    <location>
        <begin position="487"/>
        <end position="592"/>
    </location>
</feature>
<dbReference type="PANTHER" id="PTHR47165:SF4">
    <property type="entry name" value="OS03G0429900 PROTEIN"/>
    <property type="match status" value="1"/>
</dbReference>
<dbReference type="CDD" id="cd04480">
    <property type="entry name" value="RPA1_DBD_A_like"/>
    <property type="match status" value="2"/>
</dbReference>
<dbReference type="InterPro" id="IPR012340">
    <property type="entry name" value="NA-bd_OB-fold"/>
</dbReference>
<dbReference type="Proteomes" id="UP001237642">
    <property type="component" value="Unassembled WGS sequence"/>
</dbReference>
<feature type="domain" description="Replication protein A 70 kDa DNA-binding subunit B/D first OB fold" evidence="2">
    <location>
        <begin position="5"/>
        <end position="111"/>
    </location>
</feature>
<feature type="region of interest" description="Disordered" evidence="1">
    <location>
        <begin position="440"/>
        <end position="459"/>
    </location>
</feature>
<dbReference type="PANTHER" id="PTHR47165">
    <property type="entry name" value="OS03G0429900 PROTEIN"/>
    <property type="match status" value="1"/>
</dbReference>
<feature type="domain" description="Replication factor A C-terminal" evidence="3">
    <location>
        <begin position="281"/>
        <end position="398"/>
    </location>
</feature>
<dbReference type="InterPro" id="IPR013955">
    <property type="entry name" value="Rep_factor-A_C"/>
</dbReference>
<reference evidence="4" key="2">
    <citation type="submission" date="2023-05" db="EMBL/GenBank/DDBJ databases">
        <authorList>
            <person name="Schelkunov M.I."/>
        </authorList>
    </citation>
    <scope>NUCLEOTIDE SEQUENCE</scope>
    <source>
        <strain evidence="4">Hsosn_3</strain>
        <tissue evidence="4">Leaf</tissue>
    </source>
</reference>
<evidence type="ECO:0000259" key="2">
    <source>
        <dbReference type="Pfam" id="PF02721"/>
    </source>
</evidence>
<dbReference type="Pfam" id="PF08646">
    <property type="entry name" value="Rep_fac-A_C"/>
    <property type="match status" value="1"/>
</dbReference>